<evidence type="ECO:0000313" key="1">
    <source>
        <dbReference type="EMBL" id="EXA35976.1"/>
    </source>
</evidence>
<gene>
    <name evidence="1" type="ORF">FOVG_13092</name>
</gene>
<name>W9NZ32_FUSOX</name>
<reference evidence="1" key="1">
    <citation type="submission" date="2011-10" db="EMBL/GenBank/DDBJ databases">
        <title>The Genome Sequence of Fusarium oxysporum HDV247.</title>
        <authorList>
            <consortium name="The Broad Institute Genome Sequencing Platform"/>
            <person name="Ma L.-J."/>
            <person name="Gale L.R."/>
            <person name="Schwartz D.C."/>
            <person name="Zhou S."/>
            <person name="Corby-Kistler H."/>
            <person name="Young S.K."/>
            <person name="Zeng Q."/>
            <person name="Gargeya S."/>
            <person name="Fitzgerald M."/>
            <person name="Haas B."/>
            <person name="Abouelleil A."/>
            <person name="Alvarado L."/>
            <person name="Arachchi H.M."/>
            <person name="Berlin A."/>
            <person name="Brown A."/>
            <person name="Chapman S.B."/>
            <person name="Chen Z."/>
            <person name="Dunbar C."/>
            <person name="Freedman E."/>
            <person name="Gearin G."/>
            <person name="Goldberg J."/>
            <person name="Griggs A."/>
            <person name="Gujja S."/>
            <person name="Heiman D."/>
            <person name="Howarth C."/>
            <person name="Larson L."/>
            <person name="Lui A."/>
            <person name="MacDonald P.J.P."/>
            <person name="Montmayeur A."/>
            <person name="Murphy C."/>
            <person name="Neiman D."/>
            <person name="Pearson M."/>
            <person name="Priest M."/>
            <person name="Roberts A."/>
            <person name="Saif S."/>
            <person name="Shea T."/>
            <person name="Shenoy N."/>
            <person name="Sisk P."/>
            <person name="Stolte C."/>
            <person name="Sykes S."/>
            <person name="Wortman J."/>
            <person name="Nusbaum C."/>
            <person name="Birren B."/>
        </authorList>
    </citation>
    <scope>NUCLEOTIDE SEQUENCE [LARGE SCALE GENOMIC DNA]</scope>
    <source>
        <strain evidence="1">HDV247</strain>
    </source>
</reference>
<organism evidence="1">
    <name type="scientific">Fusarium oxysporum f. sp. pisi HDV247</name>
    <dbReference type="NCBI Taxonomy" id="1080344"/>
    <lineage>
        <taxon>Eukaryota</taxon>
        <taxon>Fungi</taxon>
        <taxon>Dikarya</taxon>
        <taxon>Ascomycota</taxon>
        <taxon>Pezizomycotina</taxon>
        <taxon>Sordariomycetes</taxon>
        <taxon>Hypocreomycetidae</taxon>
        <taxon>Hypocreales</taxon>
        <taxon>Nectriaceae</taxon>
        <taxon>Fusarium</taxon>
        <taxon>Fusarium oxysporum species complex</taxon>
    </lineage>
</organism>
<accession>W9NZ32</accession>
<dbReference type="OrthoDB" id="2504919at2759"/>
<dbReference type="HOGENOM" id="CLU_1815866_0_0_1"/>
<sequence>MPVLNRASIGSPPFSFTFPSPNVLSIIGWKFDIVVSVSSKFEFVDIHSDFQDLRPYLREKNILPIEAVSLQLLRETSGSPEELTGPFSSTLARGSPAPQDYTDDLLFYCEILRNKAGTVTDSPFPRRSSRKSDLVNAVRVFQ</sequence>
<reference evidence="1" key="2">
    <citation type="submission" date="2012-05" db="EMBL/GenBank/DDBJ databases">
        <title>Annotation of the Genome Sequence of Fusarium oxysporum HDV247.</title>
        <authorList>
            <consortium name="The Broad Institute Genomics Platform"/>
            <person name="Ma L.-J."/>
            <person name="Corby-Kistler H."/>
            <person name="Broz K."/>
            <person name="Gale L.R."/>
            <person name="Jonkers W."/>
            <person name="O'Donnell K."/>
            <person name="Ploetz R."/>
            <person name="Steinberg C."/>
            <person name="Schwartz D.C."/>
            <person name="VanEtten H."/>
            <person name="Zhou S."/>
            <person name="Young S.K."/>
            <person name="Zeng Q."/>
            <person name="Gargeya S."/>
            <person name="Fitzgerald M."/>
            <person name="Abouelleil A."/>
            <person name="Alvarado L."/>
            <person name="Chapman S.B."/>
            <person name="Gainer-Dewar J."/>
            <person name="Goldberg J."/>
            <person name="Griggs A."/>
            <person name="Gujja S."/>
            <person name="Hansen M."/>
            <person name="Howarth C."/>
            <person name="Imamovic A."/>
            <person name="Ireland A."/>
            <person name="Larimer J."/>
            <person name="McCowan C."/>
            <person name="Murphy C."/>
            <person name="Pearson M."/>
            <person name="Poon T.W."/>
            <person name="Priest M."/>
            <person name="Roberts A."/>
            <person name="Saif S."/>
            <person name="Shea T."/>
            <person name="Sykes S."/>
            <person name="Wortman J."/>
            <person name="Nusbaum C."/>
            <person name="Birren B."/>
        </authorList>
    </citation>
    <scope>NUCLEOTIDE SEQUENCE</scope>
    <source>
        <strain evidence="1">HDV247</strain>
    </source>
</reference>
<dbReference type="EMBL" id="JH650977">
    <property type="protein sequence ID" value="EXA35976.1"/>
    <property type="molecule type" value="Genomic_DNA"/>
</dbReference>
<proteinExistence type="predicted"/>
<dbReference type="AlphaFoldDB" id="W9NZ32"/>
<dbReference type="Proteomes" id="UP000030751">
    <property type="component" value="Unassembled WGS sequence"/>
</dbReference>
<protein>
    <submittedName>
        <fullName evidence="1">Uncharacterized protein</fullName>
    </submittedName>
</protein>